<dbReference type="InterPro" id="IPR033880">
    <property type="entry name" value="SPFH_YdjI"/>
</dbReference>
<feature type="domain" description="SPFH" evidence="1">
    <location>
        <begin position="55"/>
        <end position="267"/>
    </location>
</feature>
<dbReference type="Proteomes" id="UP001600894">
    <property type="component" value="Unassembled WGS sequence"/>
</dbReference>
<dbReference type="RefSeq" id="WP_390470985.1">
    <property type="nucleotide sequence ID" value="NZ_BAABXL010000001.1"/>
</dbReference>
<dbReference type="PANTHER" id="PTHR37826">
    <property type="entry name" value="FLOTILLIN BAND_7_5 DOMAIN PROTEIN"/>
    <property type="match status" value="1"/>
</dbReference>
<dbReference type="Pfam" id="PF13421">
    <property type="entry name" value="Band_7_1"/>
    <property type="match status" value="1"/>
</dbReference>
<evidence type="ECO:0000313" key="2">
    <source>
        <dbReference type="EMBL" id="GAA6270452.1"/>
    </source>
</evidence>
<dbReference type="EMBL" id="BAABXL010000001">
    <property type="protein sequence ID" value="GAA6270452.1"/>
    <property type="molecule type" value="Genomic_DNA"/>
</dbReference>
<protein>
    <submittedName>
        <fullName evidence="2">SPFH domain-containing protein</fullName>
    </submittedName>
</protein>
<sequence length="433" mass="45778">MGLIKAIESAIGTALGDQWLEAIEPDDMGGQTVFVRGIQVRNGRGSNTKGAGDIVSNGSVIHVYPDQFMMLVDGGKIVDYTAEPGYYKVSQSSQPSLFSGSFGGALKESFDRIRFGGVPSGAQKVFYVNLQEIKGLKFGTRSPVNYFDSFYQAELFLRAHGTYSVKITDPLKFYAEVIPRNADRVEMDEINEQYLNEFLAALQTSINQMSADGIRISYVPSRSRELGRYMADTLDEEWSKLRGMEIQAVGIASISYDEESQNLINMRNKGAMMGNPMVREGYVQSTIAEGLKSAGENPAGSMAGFMGMGFGMQTGGGFMGTASAANAEQMRMMGQNGGLGAGMGSCGAGGGLGAGGSFGAETAVGNGAAVGNGTAVGNGAAGTWICPQCRTQNEGKFCSECGKPRPAGPWTCTCGTVNTGKFCSECGKPRGDR</sequence>
<name>A0ABQ0B2E0_9FIRM</name>
<evidence type="ECO:0000313" key="3">
    <source>
        <dbReference type="Proteomes" id="UP001600894"/>
    </source>
</evidence>
<gene>
    <name evidence="2" type="ORF">F130042H8_35120</name>
</gene>
<dbReference type="PANTHER" id="PTHR37826:SF2">
    <property type="entry name" value="ZINC-RIBBON DOMAIN-CONTAINING PROTEIN"/>
    <property type="match status" value="1"/>
</dbReference>
<proteinExistence type="predicted"/>
<reference evidence="2 3" key="1">
    <citation type="submission" date="2024-04" db="EMBL/GenBank/DDBJ databases">
        <title>Defined microbial consortia suppress multidrug-resistant proinflammatory Enterobacteriaceae via ecological control.</title>
        <authorList>
            <person name="Furuichi M."/>
            <person name="Kawaguchi T."/>
            <person name="Pust M."/>
            <person name="Yasuma K."/>
            <person name="Plichta D."/>
            <person name="Hasegawa N."/>
            <person name="Ohya T."/>
            <person name="Bhattarai S."/>
            <person name="Sasajima S."/>
            <person name="Aoto Y."/>
            <person name="Tuganbaev T."/>
            <person name="Yaginuma M."/>
            <person name="Ueda M."/>
            <person name="Okahashi N."/>
            <person name="Amafuji K."/>
            <person name="Kiridooshi Y."/>
            <person name="Sugita K."/>
            <person name="Strazar M."/>
            <person name="Skelly A."/>
            <person name="Suda W."/>
            <person name="Hattori M."/>
            <person name="Nakamoto N."/>
            <person name="Caballero S."/>
            <person name="Norman J."/>
            <person name="Olle B."/>
            <person name="Tanoue T."/>
            <person name="Arita M."/>
            <person name="Bucci V."/>
            <person name="Atarashi K."/>
            <person name="Xavier R."/>
            <person name="Honda K."/>
        </authorList>
    </citation>
    <scope>NUCLEOTIDE SEQUENCE [LARGE SCALE GENOMIC DNA]</scope>
    <source>
        <strain evidence="3">f13</strain>
    </source>
</reference>
<keyword evidence="3" id="KW-1185">Reference proteome</keyword>
<organism evidence="2 3">
    <name type="scientific">Enterocloster alcoholdehydrogenati</name>
    <dbReference type="NCBI Taxonomy" id="2547410"/>
    <lineage>
        <taxon>Bacteria</taxon>
        <taxon>Bacillati</taxon>
        <taxon>Bacillota</taxon>
        <taxon>Clostridia</taxon>
        <taxon>Lachnospirales</taxon>
        <taxon>Lachnospiraceae</taxon>
        <taxon>Enterocloster</taxon>
    </lineage>
</organism>
<dbReference type="SUPFAM" id="SSF117892">
    <property type="entry name" value="Band 7/SPFH domain"/>
    <property type="match status" value="1"/>
</dbReference>
<dbReference type="CDD" id="cd03408">
    <property type="entry name" value="SPFH_like_u1"/>
    <property type="match status" value="1"/>
</dbReference>
<accession>A0ABQ0B2E0</accession>
<evidence type="ECO:0000259" key="1">
    <source>
        <dbReference type="Pfam" id="PF13421"/>
    </source>
</evidence>
<comment type="caution">
    <text evidence="2">The sequence shown here is derived from an EMBL/GenBank/DDBJ whole genome shotgun (WGS) entry which is preliminary data.</text>
</comment>
<dbReference type="InterPro" id="IPR036013">
    <property type="entry name" value="Band_7/SPFH_dom_sf"/>
</dbReference>